<proteinExistence type="predicted"/>
<keyword evidence="1" id="KW-0175">Coiled coil</keyword>
<comment type="caution">
    <text evidence="4">The sequence shown here is derived from an EMBL/GenBank/DDBJ whole genome shotgun (WGS) entry which is preliminary data.</text>
</comment>
<sequence>MLKMTKEAARTLVTAQEFPDVIERFERKYTSLCLILTLNINIALFYCFVLHSIIDDEENEVANNGVLEPLRREYAFYGRDEYDIVTFNIERALLEDYDGAKILNEYNTNQGLLNETKRKKIVDIVRSENIEKYCEDREKKLRKLKQPSQPFVIAVGQDISRIKECYVRMGNIMYQIDSVLHGLDACFKIFHVFDARFPVEGEIIWQVIQKGLYDMSDNYNSRVLEIIADLNRYRGFKDQNQNDNSLVPVGTVDESDIIRDAISFLKHAAPTQLVEIIQKTKEAYKIRRFMYMNDRFFDEFPRFKDTLQLGGNNKHRKSLERYHGGIKEHEWEDGINKDEIKKEFDRLRENIADRDKKWEEEKNKMLERIDAMEEKLRNVEIGEWRNIEGVENGMWEEEKQKMQQQQTKIEAEIEKLEQMKQKQIKAEKKNNIVMIKGLKGTINELKMETGKMLEEKFGVKIDTKDIWASLVFLDPCIRNSVFTKSITRYLGDGNIKFQQDPRSTEPINTFYSGLLTDHVTSSNDFPQNFANKTYLQQLEVDENGELRSQPKRQIQQQKIARKKRSDETSKTLFFQPDRPSYAVPLADDMDEI</sequence>
<keyword evidence="3" id="KW-1133">Transmembrane helix</keyword>
<dbReference type="AlphaFoldDB" id="A0AA39KWS6"/>
<reference evidence="4" key="1">
    <citation type="journal article" date="2023" name="bioRxiv">
        <title>Scaffold-level genome assemblies of two parasitoid biocontrol wasps reveal the parthenogenesis mechanism and an associated novel virus.</title>
        <authorList>
            <person name="Inwood S."/>
            <person name="Skelly J."/>
            <person name="Guhlin J."/>
            <person name="Harrop T."/>
            <person name="Goldson S."/>
            <person name="Dearden P."/>
        </authorList>
    </citation>
    <scope>NUCLEOTIDE SEQUENCE</scope>
    <source>
        <strain evidence="4">Irish</strain>
        <tissue evidence="4">Whole body</tissue>
    </source>
</reference>
<keyword evidence="3" id="KW-0812">Transmembrane</keyword>
<protein>
    <submittedName>
        <fullName evidence="4">Uncharacterized protein</fullName>
    </submittedName>
</protein>
<dbReference type="Proteomes" id="UP001168990">
    <property type="component" value="Unassembled WGS sequence"/>
</dbReference>
<organism evidence="4 5">
    <name type="scientific">Microctonus aethiopoides</name>
    <dbReference type="NCBI Taxonomy" id="144406"/>
    <lineage>
        <taxon>Eukaryota</taxon>
        <taxon>Metazoa</taxon>
        <taxon>Ecdysozoa</taxon>
        <taxon>Arthropoda</taxon>
        <taxon>Hexapoda</taxon>
        <taxon>Insecta</taxon>
        <taxon>Pterygota</taxon>
        <taxon>Neoptera</taxon>
        <taxon>Endopterygota</taxon>
        <taxon>Hymenoptera</taxon>
        <taxon>Apocrita</taxon>
        <taxon>Ichneumonoidea</taxon>
        <taxon>Braconidae</taxon>
        <taxon>Euphorinae</taxon>
        <taxon>Microctonus</taxon>
    </lineage>
</organism>
<evidence type="ECO:0000313" key="4">
    <source>
        <dbReference type="EMBL" id="KAK0176843.1"/>
    </source>
</evidence>
<keyword evidence="3" id="KW-0472">Membrane</keyword>
<accession>A0AA39KWS6</accession>
<name>A0AA39KWS6_9HYME</name>
<evidence type="ECO:0000313" key="5">
    <source>
        <dbReference type="Proteomes" id="UP001168990"/>
    </source>
</evidence>
<feature type="transmembrane region" description="Helical" evidence="3">
    <location>
        <begin position="32"/>
        <end position="54"/>
    </location>
</feature>
<reference evidence="4" key="2">
    <citation type="submission" date="2023-03" db="EMBL/GenBank/DDBJ databases">
        <authorList>
            <person name="Inwood S.N."/>
            <person name="Skelly J.G."/>
            <person name="Guhlin J."/>
            <person name="Harrop T.W.R."/>
            <person name="Goldson S.G."/>
            <person name="Dearden P.K."/>
        </authorList>
    </citation>
    <scope>NUCLEOTIDE SEQUENCE</scope>
    <source>
        <strain evidence="4">Irish</strain>
        <tissue evidence="4">Whole body</tissue>
    </source>
</reference>
<keyword evidence="5" id="KW-1185">Reference proteome</keyword>
<gene>
    <name evidence="4" type="ORF">PV328_000945</name>
</gene>
<feature type="region of interest" description="Disordered" evidence="2">
    <location>
        <begin position="543"/>
        <end position="592"/>
    </location>
</feature>
<evidence type="ECO:0000256" key="1">
    <source>
        <dbReference type="SAM" id="Coils"/>
    </source>
</evidence>
<feature type="coiled-coil region" evidence="1">
    <location>
        <begin position="337"/>
        <end position="429"/>
    </location>
</feature>
<dbReference type="EMBL" id="JAQQBS010000001">
    <property type="protein sequence ID" value="KAK0176843.1"/>
    <property type="molecule type" value="Genomic_DNA"/>
</dbReference>
<evidence type="ECO:0000256" key="3">
    <source>
        <dbReference type="SAM" id="Phobius"/>
    </source>
</evidence>
<evidence type="ECO:0000256" key="2">
    <source>
        <dbReference type="SAM" id="MobiDB-lite"/>
    </source>
</evidence>